<evidence type="ECO:0000256" key="5">
    <source>
        <dbReference type="ARBA" id="ARBA00022598"/>
    </source>
</evidence>
<dbReference type="Pfam" id="PF01406">
    <property type="entry name" value="tRNA-synt_1e"/>
    <property type="match status" value="1"/>
</dbReference>
<comment type="subunit">
    <text evidence="3 13">Monomer.</text>
</comment>
<evidence type="ECO:0000256" key="8">
    <source>
        <dbReference type="ARBA" id="ARBA00022833"/>
    </source>
</evidence>
<feature type="binding site" evidence="13">
    <location>
        <position position="238"/>
    </location>
    <ligand>
        <name>Zn(2+)</name>
        <dbReference type="ChEBI" id="CHEBI:29105"/>
    </ligand>
</feature>
<dbReference type="EC" id="6.1.1.16" evidence="13"/>
<feature type="binding site" evidence="13">
    <location>
        <position position="29"/>
    </location>
    <ligand>
        <name>Zn(2+)</name>
        <dbReference type="ChEBI" id="CHEBI:29105"/>
    </ligand>
</feature>
<accession>A0A7C1JFW5</accession>
<evidence type="ECO:0000256" key="9">
    <source>
        <dbReference type="ARBA" id="ARBA00022840"/>
    </source>
</evidence>
<dbReference type="NCBIfam" id="TIGR00435">
    <property type="entry name" value="cysS"/>
    <property type="match status" value="1"/>
</dbReference>
<dbReference type="CDD" id="cd07963">
    <property type="entry name" value="Anticodon_Ia_Cys"/>
    <property type="match status" value="1"/>
</dbReference>
<feature type="domain" description="Cysteinyl-tRNA synthetase class Ia DALR" evidence="14">
    <location>
        <begin position="349"/>
        <end position="412"/>
    </location>
</feature>
<dbReference type="InterPro" id="IPR015273">
    <property type="entry name" value="Cys-tRNA-synt_Ia_DALR"/>
</dbReference>
<dbReference type="FunFam" id="3.40.50.620:FF:000009">
    <property type="entry name" value="Cysteine--tRNA ligase"/>
    <property type="match status" value="1"/>
</dbReference>
<evidence type="ECO:0000313" key="15">
    <source>
        <dbReference type="EMBL" id="HDX33544.1"/>
    </source>
</evidence>
<dbReference type="InterPro" id="IPR009080">
    <property type="entry name" value="tRNAsynth_Ia_anticodon-bd"/>
</dbReference>
<keyword evidence="7 13" id="KW-0547">Nucleotide-binding</keyword>
<comment type="catalytic activity">
    <reaction evidence="12 13">
        <text>tRNA(Cys) + L-cysteine + ATP = L-cysteinyl-tRNA(Cys) + AMP + diphosphate</text>
        <dbReference type="Rhea" id="RHEA:17773"/>
        <dbReference type="Rhea" id="RHEA-COMP:9661"/>
        <dbReference type="Rhea" id="RHEA-COMP:9679"/>
        <dbReference type="ChEBI" id="CHEBI:30616"/>
        <dbReference type="ChEBI" id="CHEBI:33019"/>
        <dbReference type="ChEBI" id="CHEBI:35235"/>
        <dbReference type="ChEBI" id="CHEBI:78442"/>
        <dbReference type="ChEBI" id="CHEBI:78517"/>
        <dbReference type="ChEBI" id="CHEBI:456215"/>
        <dbReference type="EC" id="6.1.1.16"/>
    </reaction>
</comment>
<organism evidence="15">
    <name type="scientific">Caldilinea aerophila</name>
    <dbReference type="NCBI Taxonomy" id="133453"/>
    <lineage>
        <taxon>Bacteria</taxon>
        <taxon>Bacillati</taxon>
        <taxon>Chloroflexota</taxon>
        <taxon>Caldilineae</taxon>
        <taxon>Caldilineales</taxon>
        <taxon>Caldilineaceae</taxon>
        <taxon>Caldilinea</taxon>
    </lineage>
</organism>
<evidence type="ECO:0000256" key="3">
    <source>
        <dbReference type="ARBA" id="ARBA00011245"/>
    </source>
</evidence>
<dbReference type="InterPro" id="IPR032678">
    <property type="entry name" value="tRNA-synt_1_cat_dom"/>
</dbReference>
<dbReference type="InterPro" id="IPR024909">
    <property type="entry name" value="Cys-tRNA/MSH_ligase"/>
</dbReference>
<dbReference type="Gene3D" id="1.20.120.1910">
    <property type="entry name" value="Cysteine-tRNA ligase, C-terminal anti-codon recognition domain"/>
    <property type="match status" value="1"/>
</dbReference>
<dbReference type="SUPFAM" id="SSF52374">
    <property type="entry name" value="Nucleotidylyl transferase"/>
    <property type="match status" value="1"/>
</dbReference>
<gene>
    <name evidence="13" type="primary">cysS</name>
    <name evidence="15" type="ORF">ENQ20_18970</name>
</gene>
<keyword evidence="4 13" id="KW-0963">Cytoplasm</keyword>
<feature type="binding site" evidence="13">
    <location>
        <position position="269"/>
    </location>
    <ligand>
        <name>ATP</name>
        <dbReference type="ChEBI" id="CHEBI:30616"/>
    </ligand>
</feature>
<dbReference type="Pfam" id="PF09190">
    <property type="entry name" value="DALR_2"/>
    <property type="match status" value="1"/>
</dbReference>
<keyword evidence="10 13" id="KW-0648">Protein biosynthesis</keyword>
<dbReference type="GO" id="GO:0005829">
    <property type="term" value="C:cytosol"/>
    <property type="evidence" value="ECO:0007669"/>
    <property type="project" value="TreeGrafter"/>
</dbReference>
<dbReference type="InterPro" id="IPR014729">
    <property type="entry name" value="Rossmann-like_a/b/a_fold"/>
</dbReference>
<feature type="binding site" evidence="13">
    <location>
        <position position="209"/>
    </location>
    <ligand>
        <name>Zn(2+)</name>
        <dbReference type="ChEBI" id="CHEBI:29105"/>
    </ligand>
</feature>
<evidence type="ECO:0000259" key="14">
    <source>
        <dbReference type="SMART" id="SM00840"/>
    </source>
</evidence>
<dbReference type="AlphaFoldDB" id="A0A7C1JFW5"/>
<dbReference type="SUPFAM" id="SSF47323">
    <property type="entry name" value="Anticodon-binding domain of a subclass of class I aminoacyl-tRNA synthetases"/>
    <property type="match status" value="1"/>
</dbReference>
<name>A0A7C1JFW5_9CHLR</name>
<comment type="caution">
    <text evidence="15">The sequence shown here is derived from an EMBL/GenBank/DDBJ whole genome shotgun (WGS) entry which is preliminary data.</text>
</comment>
<keyword evidence="6 13" id="KW-0479">Metal-binding</keyword>
<dbReference type="InterPro" id="IPR015803">
    <property type="entry name" value="Cys-tRNA-ligase"/>
</dbReference>
<dbReference type="CDD" id="cd00672">
    <property type="entry name" value="CysRS_core"/>
    <property type="match status" value="1"/>
</dbReference>
<evidence type="ECO:0000256" key="4">
    <source>
        <dbReference type="ARBA" id="ARBA00022490"/>
    </source>
</evidence>
<reference evidence="15" key="1">
    <citation type="journal article" date="2020" name="mSystems">
        <title>Genome- and Community-Level Interaction Insights into Carbon Utilization and Element Cycling Functions of Hydrothermarchaeota in Hydrothermal Sediment.</title>
        <authorList>
            <person name="Zhou Z."/>
            <person name="Liu Y."/>
            <person name="Xu W."/>
            <person name="Pan J."/>
            <person name="Luo Z.H."/>
            <person name="Li M."/>
        </authorList>
    </citation>
    <scope>NUCLEOTIDE SEQUENCE [LARGE SCALE GENOMIC DNA]</scope>
    <source>
        <strain evidence="15">SpSt-289</strain>
    </source>
</reference>
<evidence type="ECO:0000256" key="12">
    <source>
        <dbReference type="ARBA" id="ARBA00047398"/>
    </source>
</evidence>
<proteinExistence type="inferred from homology"/>
<dbReference type="PANTHER" id="PTHR10890">
    <property type="entry name" value="CYSTEINYL-TRNA SYNTHETASE"/>
    <property type="match status" value="1"/>
</dbReference>
<evidence type="ECO:0000256" key="6">
    <source>
        <dbReference type="ARBA" id="ARBA00022723"/>
    </source>
</evidence>
<evidence type="ECO:0000256" key="13">
    <source>
        <dbReference type="HAMAP-Rule" id="MF_00041"/>
    </source>
</evidence>
<evidence type="ECO:0000256" key="1">
    <source>
        <dbReference type="ARBA" id="ARBA00004496"/>
    </source>
</evidence>
<dbReference type="PRINTS" id="PR00983">
    <property type="entry name" value="TRNASYNTHCYS"/>
</dbReference>
<dbReference type="GO" id="GO:0005524">
    <property type="term" value="F:ATP binding"/>
    <property type="evidence" value="ECO:0007669"/>
    <property type="project" value="UniProtKB-UniRule"/>
</dbReference>
<feature type="short sequence motif" description="'HIGH' region" evidence="13">
    <location>
        <begin position="31"/>
        <end position="41"/>
    </location>
</feature>
<keyword evidence="5 13" id="KW-0436">Ligase</keyword>
<dbReference type="Gene3D" id="3.40.50.620">
    <property type="entry name" value="HUPs"/>
    <property type="match status" value="1"/>
</dbReference>
<evidence type="ECO:0000256" key="2">
    <source>
        <dbReference type="ARBA" id="ARBA00005594"/>
    </source>
</evidence>
<dbReference type="GO" id="GO:0008270">
    <property type="term" value="F:zinc ion binding"/>
    <property type="evidence" value="ECO:0007669"/>
    <property type="project" value="UniProtKB-UniRule"/>
</dbReference>
<dbReference type="SMART" id="SM00840">
    <property type="entry name" value="DALR_2"/>
    <property type="match status" value="1"/>
</dbReference>
<dbReference type="EMBL" id="DSMG01000194">
    <property type="protein sequence ID" value="HDX33544.1"/>
    <property type="molecule type" value="Genomic_DNA"/>
</dbReference>
<feature type="binding site" evidence="13">
    <location>
        <position position="234"/>
    </location>
    <ligand>
        <name>Zn(2+)</name>
        <dbReference type="ChEBI" id="CHEBI:29105"/>
    </ligand>
</feature>
<protein>
    <recommendedName>
        <fullName evidence="13">Cysteine--tRNA ligase</fullName>
        <ecNumber evidence="13">6.1.1.16</ecNumber>
    </recommendedName>
    <alternativeName>
        <fullName evidence="13">Cysteinyl-tRNA synthetase</fullName>
        <shortName evidence="13">CysRS</shortName>
    </alternativeName>
</protein>
<evidence type="ECO:0000256" key="10">
    <source>
        <dbReference type="ARBA" id="ARBA00022917"/>
    </source>
</evidence>
<feature type="short sequence motif" description="'KMSKS' region" evidence="13">
    <location>
        <begin position="266"/>
        <end position="270"/>
    </location>
</feature>
<dbReference type="GO" id="GO:0006423">
    <property type="term" value="P:cysteinyl-tRNA aminoacylation"/>
    <property type="evidence" value="ECO:0007669"/>
    <property type="project" value="UniProtKB-UniRule"/>
</dbReference>
<comment type="cofactor">
    <cofactor evidence="13">
        <name>Zn(2+)</name>
        <dbReference type="ChEBI" id="CHEBI:29105"/>
    </cofactor>
    <text evidence="13">Binds 1 zinc ion per subunit.</text>
</comment>
<keyword evidence="9 13" id="KW-0067">ATP-binding</keyword>
<evidence type="ECO:0000256" key="11">
    <source>
        <dbReference type="ARBA" id="ARBA00023146"/>
    </source>
</evidence>
<sequence>MALRIYNTLTRRVEEFVPLEPGKVKMYVCGPTVYADAHIGHAMSAIVFDMVRRYLLYKGYEVKFVTNFTDVDDKIIRRAAEQGRDPLELANHYANEYLRHLKDLNVMPATVYPRVSTEMDWITQMIAGLEEEGYAYRLDGDVYFRVTKDEDYGKLSGRRLEEALAGVRIEEDARKEHPADFALWKRAKPGEPAWDSPFGPGRPGWHIECSAMCLHHLGEVVDIHGGGNDLIFPHHENEIAQSESYTGKPFARYWMHHGMLQLAGEKMSKSLGNLITIDEFLKEHSADALRLLIFTGHYRKPVVYSEEAIESAERSLARLRSALRPPQGSVTTGEAADALRIATENARVAFVEAMDDDFNTAGAIAALFELARAINSARSAGVAGPFFVAAQHTLRELAGVLGLTLAEPTADAGVNVAAQPFIDLLVSVRSELRQAKQWALADKVRDGLRALGVVLEDTPEGTRWRFEAE</sequence>
<dbReference type="PANTHER" id="PTHR10890:SF3">
    <property type="entry name" value="CYSTEINE--TRNA LIGASE, CYTOPLASMIC"/>
    <property type="match status" value="1"/>
</dbReference>
<dbReference type="HAMAP" id="MF_00041">
    <property type="entry name" value="Cys_tRNA_synth"/>
    <property type="match status" value="1"/>
</dbReference>
<dbReference type="GO" id="GO:0004817">
    <property type="term" value="F:cysteine-tRNA ligase activity"/>
    <property type="evidence" value="ECO:0007669"/>
    <property type="project" value="UniProtKB-UniRule"/>
</dbReference>
<keyword evidence="8 13" id="KW-0862">Zinc</keyword>
<comment type="subcellular location">
    <subcellularLocation>
        <location evidence="1 13">Cytoplasm</location>
    </subcellularLocation>
</comment>
<comment type="similarity">
    <text evidence="2 13">Belongs to the class-I aminoacyl-tRNA synthetase family.</text>
</comment>
<keyword evidence="11 13" id="KW-0030">Aminoacyl-tRNA synthetase</keyword>
<evidence type="ECO:0000256" key="7">
    <source>
        <dbReference type="ARBA" id="ARBA00022741"/>
    </source>
</evidence>